<dbReference type="KEGG" id="ngg:RG540_CH00570"/>
<protein>
    <recommendedName>
        <fullName evidence="4">Yip1 domain-containing protein</fullName>
    </recommendedName>
</protein>
<evidence type="ECO:0000256" key="1">
    <source>
        <dbReference type="SAM" id="Phobius"/>
    </source>
</evidence>
<dbReference type="EMBL" id="HG938353">
    <property type="protein sequence ID" value="CDN46255.1"/>
    <property type="molecule type" value="Genomic_DNA"/>
</dbReference>
<name>A0A068SM87_NEOGA</name>
<feature type="transmembrane region" description="Helical" evidence="1">
    <location>
        <begin position="35"/>
        <end position="55"/>
    </location>
</feature>
<dbReference type="eggNOG" id="ENOG50313E9">
    <property type="taxonomic scope" value="Bacteria"/>
</dbReference>
<feature type="transmembrane region" description="Helical" evidence="1">
    <location>
        <begin position="75"/>
        <end position="103"/>
    </location>
</feature>
<accession>A0A068SM87</accession>
<gene>
    <name evidence="2" type="ORF">RG540_CH00570</name>
</gene>
<organism evidence="2 3">
    <name type="scientific">Neorhizobium galegae bv. orientalis str. HAMBI 540</name>
    <dbReference type="NCBI Taxonomy" id="1028800"/>
    <lineage>
        <taxon>Bacteria</taxon>
        <taxon>Pseudomonadati</taxon>
        <taxon>Pseudomonadota</taxon>
        <taxon>Alphaproteobacteria</taxon>
        <taxon>Hyphomicrobiales</taxon>
        <taxon>Rhizobiaceae</taxon>
        <taxon>Rhizobium/Agrobacterium group</taxon>
        <taxon>Neorhizobium</taxon>
    </lineage>
</organism>
<feature type="transmembrane region" description="Helical" evidence="1">
    <location>
        <begin position="146"/>
        <end position="170"/>
    </location>
</feature>
<dbReference type="HOGENOM" id="CLU_119381_0_0_5"/>
<dbReference type="AlphaFoldDB" id="A0A068SM87"/>
<dbReference type="GeneID" id="24257918"/>
<feature type="transmembrane region" description="Helical" evidence="1">
    <location>
        <begin position="115"/>
        <end position="134"/>
    </location>
</feature>
<keyword evidence="1" id="KW-0812">Transmembrane</keyword>
<dbReference type="RefSeq" id="WP_038583427.1">
    <property type="nucleotide sequence ID" value="NZ_HG938353.1"/>
</dbReference>
<dbReference type="Proteomes" id="UP000028181">
    <property type="component" value="Chromosome I"/>
</dbReference>
<dbReference type="OrthoDB" id="9811204at2"/>
<keyword evidence="1" id="KW-0472">Membrane</keyword>
<proteinExistence type="predicted"/>
<keyword evidence="1" id="KW-1133">Transmembrane helix</keyword>
<dbReference type="PATRIC" id="fig|1028800.3.peg.59"/>
<evidence type="ECO:0000313" key="3">
    <source>
        <dbReference type="Proteomes" id="UP000028181"/>
    </source>
</evidence>
<keyword evidence="3" id="KW-1185">Reference proteome</keyword>
<sequence length="206" mass="22941">MPSYHEVRLYLGGLWLLIRGDARGLRPFDISDQGVLRSFWAVGWCAPALIVGWIFRRMEYLRHFPQREDYSFIFFLKMLVLEAAQWVVPAAALIALGFILRFMPLVPILIVVRNWFAVPLAYAIHAVYSPIAFLSAQQGGAMGLAGYASIILAATILIAALFLAWCILRTVMGGPVMTRIATLGLVLLTDMLVARELENIMGVSLT</sequence>
<evidence type="ECO:0008006" key="4">
    <source>
        <dbReference type="Google" id="ProtNLM"/>
    </source>
</evidence>
<evidence type="ECO:0000313" key="2">
    <source>
        <dbReference type="EMBL" id="CDN46255.1"/>
    </source>
</evidence>
<reference evidence="3" key="1">
    <citation type="journal article" date="2014" name="BMC Genomics">
        <title>Genome sequencing of two Neorhizobium galegae strains reveals a noeT gene responsible for the unusual acetylation of the nodulation factors.</title>
        <authorList>
            <person name="Osterman J."/>
            <person name="Marsh J."/>
            <person name="Laine P.K."/>
            <person name="Zeng Z."/>
            <person name="Alatalo E."/>
            <person name="Sullivan J.T."/>
            <person name="Young J.P."/>
            <person name="Thomas-Oates J."/>
            <person name="Paulin L."/>
            <person name="Lindstrom K."/>
        </authorList>
    </citation>
    <scope>NUCLEOTIDE SEQUENCE [LARGE SCALE GENOMIC DNA]</scope>
    <source>
        <strain evidence="3">HAMBI 540</strain>
    </source>
</reference>